<feature type="region of interest" description="Disordered" evidence="1">
    <location>
        <begin position="550"/>
        <end position="688"/>
    </location>
</feature>
<protein>
    <submittedName>
        <fullName evidence="2">Uncharacterized protein</fullName>
    </submittedName>
</protein>
<dbReference type="AlphaFoldDB" id="A0A7S3G8U3"/>
<feature type="compositionally biased region" description="Basic residues" evidence="1">
    <location>
        <begin position="510"/>
        <end position="519"/>
    </location>
</feature>
<feature type="compositionally biased region" description="Basic and acidic residues" evidence="1">
    <location>
        <begin position="414"/>
        <end position="432"/>
    </location>
</feature>
<sequence>MRLVLCARLKKARASDAFDLREALNSSSNAWINGKAKHFACLGKKNQWDRGLEPTLFCPTFAYKEGAKAAGAARWLYPLEKSEFDGEERTEKTAMEEAKDESEEEKASPPRSFVVSFGTGERKDPQQFTPYGKTRLSRLNSADMEEEEEVEITASGETVTVYRAPEPIAEKLKRVPCPILVRSDRLADNLDRGFGTGLRHFVPNENNSLEHLLRHEKSMVDAIVNLFDYIRTSAGANSGVDQITYGAFVLRLIEALLPTEVPQLEAEACADVEWARDSRGQRFMSSDYFVDAMLELADDWCPQTDPASYCSFFRAILRKVKELEGWPWNCLPALTTREKGRRVRNQPGSQTCRESPRVDGIGVDEYGKDGSLASARGESSRQSQAPTPPALPLSGHVSPRVRALTSRSAASARSVDDRRASCDSDGEGRKESLYSNRQVLHNLFHSSHNSKREEDKEDVSPSMWRSQDSPDEVEPFVIATFSPPIAAPAFEPPPLQVNAAGRGRSEMEKKKRRTGKLKRPAKEVEDAKVYESAQKGDVIEELHVSKLKVGVGQFVRDGDVKHPSCVVDKKGASKPKPKGGQRWKSSPRNSNGEDRIGGGGGNGSSNSASLRVHLLKNSTTPSRVHDDVDEGEYNGTASERTVAKKGGGGKEGKRKQKKVQSAGSRRGKVKKGEKEGGGKKSLESSMRFDEERLSFAEELTLANPGRGGEVWND</sequence>
<organism evidence="2">
    <name type="scientific">Palpitomonas bilix</name>
    <dbReference type="NCBI Taxonomy" id="652834"/>
    <lineage>
        <taxon>Eukaryota</taxon>
        <taxon>Eukaryota incertae sedis</taxon>
    </lineage>
</organism>
<feature type="compositionally biased region" description="Polar residues" evidence="1">
    <location>
        <begin position="433"/>
        <end position="447"/>
    </location>
</feature>
<feature type="region of interest" description="Disordered" evidence="1">
    <location>
        <begin position="339"/>
        <end position="470"/>
    </location>
</feature>
<evidence type="ECO:0000313" key="2">
    <source>
        <dbReference type="EMBL" id="CAE0251545.1"/>
    </source>
</evidence>
<feature type="compositionally biased region" description="Basic and acidic residues" evidence="1">
    <location>
        <begin position="556"/>
        <end position="571"/>
    </location>
</feature>
<feature type="compositionally biased region" description="Basic residues" evidence="1">
    <location>
        <begin position="572"/>
        <end position="581"/>
    </location>
</feature>
<feature type="compositionally biased region" description="Basic and acidic residues" evidence="1">
    <location>
        <begin position="86"/>
        <end position="97"/>
    </location>
</feature>
<evidence type="ECO:0000256" key="1">
    <source>
        <dbReference type="SAM" id="MobiDB-lite"/>
    </source>
</evidence>
<feature type="region of interest" description="Disordered" evidence="1">
    <location>
        <begin position="484"/>
        <end position="528"/>
    </location>
</feature>
<proteinExistence type="predicted"/>
<gene>
    <name evidence="2" type="ORF">PBIL07802_LOCUS13769</name>
</gene>
<feature type="compositionally biased region" description="Basic and acidic residues" evidence="1">
    <location>
        <begin position="670"/>
        <end position="688"/>
    </location>
</feature>
<name>A0A7S3G8U3_9EUKA</name>
<reference evidence="2" key="1">
    <citation type="submission" date="2021-01" db="EMBL/GenBank/DDBJ databases">
        <authorList>
            <person name="Corre E."/>
            <person name="Pelletier E."/>
            <person name="Niang G."/>
            <person name="Scheremetjew M."/>
            <person name="Finn R."/>
            <person name="Kale V."/>
            <person name="Holt S."/>
            <person name="Cochrane G."/>
            <person name="Meng A."/>
            <person name="Brown T."/>
            <person name="Cohen L."/>
        </authorList>
    </citation>
    <scope>NUCLEOTIDE SEQUENCE</scope>
    <source>
        <strain evidence="2">NIES-2562</strain>
    </source>
</reference>
<accession>A0A7S3G8U3</accession>
<dbReference type="EMBL" id="HBIB01021242">
    <property type="protein sequence ID" value="CAE0251545.1"/>
    <property type="molecule type" value="Transcribed_RNA"/>
</dbReference>
<feature type="region of interest" description="Disordered" evidence="1">
    <location>
        <begin position="86"/>
        <end position="131"/>
    </location>
</feature>